<sequence length="67" mass="7624">MVPGAIRKEEEKKRVLHLVQLFNDICVEAIQRNEDHSDITHSPVGKRCDESCLKERIADGGLSHEEL</sequence>
<proteinExistence type="predicted"/>
<organism evidence="1 2">
    <name type="scientific">Dreissena polymorpha</name>
    <name type="common">Zebra mussel</name>
    <name type="synonym">Mytilus polymorpha</name>
    <dbReference type="NCBI Taxonomy" id="45954"/>
    <lineage>
        <taxon>Eukaryota</taxon>
        <taxon>Metazoa</taxon>
        <taxon>Spiralia</taxon>
        <taxon>Lophotrochozoa</taxon>
        <taxon>Mollusca</taxon>
        <taxon>Bivalvia</taxon>
        <taxon>Autobranchia</taxon>
        <taxon>Heteroconchia</taxon>
        <taxon>Euheterodonta</taxon>
        <taxon>Imparidentia</taxon>
        <taxon>Neoheterodontei</taxon>
        <taxon>Myida</taxon>
        <taxon>Dreissenoidea</taxon>
        <taxon>Dreissenidae</taxon>
        <taxon>Dreissena</taxon>
    </lineage>
</organism>
<name>A0A9D4IZB5_DREPO</name>
<reference evidence="1" key="1">
    <citation type="journal article" date="2019" name="bioRxiv">
        <title>The Genome of the Zebra Mussel, Dreissena polymorpha: A Resource for Invasive Species Research.</title>
        <authorList>
            <person name="McCartney M.A."/>
            <person name="Auch B."/>
            <person name="Kono T."/>
            <person name="Mallez S."/>
            <person name="Zhang Y."/>
            <person name="Obille A."/>
            <person name="Becker A."/>
            <person name="Abrahante J.E."/>
            <person name="Garbe J."/>
            <person name="Badalamenti J.P."/>
            <person name="Herman A."/>
            <person name="Mangelson H."/>
            <person name="Liachko I."/>
            <person name="Sullivan S."/>
            <person name="Sone E.D."/>
            <person name="Koren S."/>
            <person name="Silverstein K.A.T."/>
            <person name="Beckman K.B."/>
            <person name="Gohl D.M."/>
        </authorList>
    </citation>
    <scope>NUCLEOTIDE SEQUENCE</scope>
    <source>
        <strain evidence="1">Duluth1</strain>
        <tissue evidence="1">Whole animal</tissue>
    </source>
</reference>
<reference evidence="1" key="2">
    <citation type="submission" date="2020-11" db="EMBL/GenBank/DDBJ databases">
        <authorList>
            <person name="McCartney M.A."/>
            <person name="Auch B."/>
            <person name="Kono T."/>
            <person name="Mallez S."/>
            <person name="Becker A."/>
            <person name="Gohl D.M."/>
            <person name="Silverstein K.A.T."/>
            <person name="Koren S."/>
            <person name="Bechman K.B."/>
            <person name="Herman A."/>
            <person name="Abrahante J.E."/>
            <person name="Garbe J."/>
        </authorList>
    </citation>
    <scope>NUCLEOTIDE SEQUENCE</scope>
    <source>
        <strain evidence="1">Duluth1</strain>
        <tissue evidence="1">Whole animal</tissue>
    </source>
</reference>
<evidence type="ECO:0000313" key="2">
    <source>
        <dbReference type="Proteomes" id="UP000828390"/>
    </source>
</evidence>
<comment type="caution">
    <text evidence="1">The sequence shown here is derived from an EMBL/GenBank/DDBJ whole genome shotgun (WGS) entry which is preliminary data.</text>
</comment>
<dbReference type="Proteomes" id="UP000828390">
    <property type="component" value="Unassembled WGS sequence"/>
</dbReference>
<protein>
    <submittedName>
        <fullName evidence="1">Uncharacterized protein</fullName>
    </submittedName>
</protein>
<keyword evidence="2" id="KW-1185">Reference proteome</keyword>
<gene>
    <name evidence="1" type="ORF">DPMN_168077</name>
</gene>
<accession>A0A9D4IZB5</accession>
<dbReference type="AlphaFoldDB" id="A0A9D4IZB5"/>
<evidence type="ECO:0000313" key="1">
    <source>
        <dbReference type="EMBL" id="KAH3789888.1"/>
    </source>
</evidence>
<dbReference type="EMBL" id="JAIWYP010000008">
    <property type="protein sequence ID" value="KAH3789888.1"/>
    <property type="molecule type" value="Genomic_DNA"/>
</dbReference>